<sequence>MLVTFMDDKKVVCYLYIDIKSMGISIKFDESQFKDNVATIYPTKNDKFKIKINKEDFSIYITHVKNQ</sequence>
<name>A0A645FT45_9ZZZZ</name>
<evidence type="ECO:0000313" key="1">
    <source>
        <dbReference type="EMBL" id="MPN15264.1"/>
    </source>
</evidence>
<reference evidence="1" key="1">
    <citation type="submission" date="2019-08" db="EMBL/GenBank/DDBJ databases">
        <authorList>
            <person name="Kucharzyk K."/>
            <person name="Murdoch R.W."/>
            <person name="Higgins S."/>
            <person name="Loffler F."/>
        </authorList>
    </citation>
    <scope>NUCLEOTIDE SEQUENCE</scope>
</reference>
<dbReference type="EMBL" id="VSSQ01061988">
    <property type="protein sequence ID" value="MPN15264.1"/>
    <property type="molecule type" value="Genomic_DNA"/>
</dbReference>
<dbReference type="AlphaFoldDB" id="A0A645FT45"/>
<organism evidence="1">
    <name type="scientific">bioreactor metagenome</name>
    <dbReference type="NCBI Taxonomy" id="1076179"/>
    <lineage>
        <taxon>unclassified sequences</taxon>
        <taxon>metagenomes</taxon>
        <taxon>ecological metagenomes</taxon>
    </lineage>
</organism>
<proteinExistence type="predicted"/>
<protein>
    <submittedName>
        <fullName evidence="1">Uncharacterized protein</fullName>
    </submittedName>
</protein>
<gene>
    <name evidence="1" type="ORF">SDC9_162594</name>
</gene>
<comment type="caution">
    <text evidence="1">The sequence shown here is derived from an EMBL/GenBank/DDBJ whole genome shotgun (WGS) entry which is preliminary data.</text>
</comment>
<accession>A0A645FT45</accession>